<comment type="caution">
    <text evidence="1">The sequence shown here is derived from an EMBL/GenBank/DDBJ whole genome shotgun (WGS) entry which is preliminary data.</text>
</comment>
<evidence type="ECO:0000313" key="2">
    <source>
        <dbReference type="Proteomes" id="UP000324091"/>
    </source>
</evidence>
<name>A0A5C6NBC9_9TELE</name>
<gene>
    <name evidence="1" type="ORF">D4764_22G0000720</name>
</gene>
<dbReference type="Proteomes" id="UP000324091">
    <property type="component" value="Chromosome 22"/>
</dbReference>
<accession>A0A5C6NBC9</accession>
<organism evidence="1 2">
    <name type="scientific">Takifugu flavidus</name>
    <name type="common">sansaifugu</name>
    <dbReference type="NCBI Taxonomy" id="433684"/>
    <lineage>
        <taxon>Eukaryota</taxon>
        <taxon>Metazoa</taxon>
        <taxon>Chordata</taxon>
        <taxon>Craniata</taxon>
        <taxon>Vertebrata</taxon>
        <taxon>Euteleostomi</taxon>
        <taxon>Actinopterygii</taxon>
        <taxon>Neopterygii</taxon>
        <taxon>Teleostei</taxon>
        <taxon>Neoteleostei</taxon>
        <taxon>Acanthomorphata</taxon>
        <taxon>Eupercaria</taxon>
        <taxon>Tetraodontiformes</taxon>
        <taxon>Tetradontoidea</taxon>
        <taxon>Tetraodontidae</taxon>
        <taxon>Takifugu</taxon>
    </lineage>
</organism>
<proteinExistence type="predicted"/>
<sequence>MADGNFHSGPVLLLRVSGSGSSPPPPCAQLRHAATVVVAGRSSGSEQWVGMLLVSSTPVRSVPLRLVSLPVGSCCPAVQAPPSLLQPVMVTLPGRVVNAAAPHGPLQLGRAGPGRVNPLTQEQGDLLMAAAS</sequence>
<evidence type="ECO:0000313" key="1">
    <source>
        <dbReference type="EMBL" id="TWW64425.1"/>
    </source>
</evidence>
<protein>
    <submittedName>
        <fullName evidence="1">Uncharacterized protein</fullName>
    </submittedName>
</protein>
<dbReference type="AlphaFoldDB" id="A0A5C6NBC9"/>
<reference evidence="1 2" key="1">
    <citation type="submission" date="2019-04" db="EMBL/GenBank/DDBJ databases">
        <title>Chromosome genome assembly for Takifugu flavidus.</title>
        <authorList>
            <person name="Xiao S."/>
        </authorList>
    </citation>
    <scope>NUCLEOTIDE SEQUENCE [LARGE SCALE GENOMIC DNA]</scope>
    <source>
        <strain evidence="1">HTHZ2018</strain>
        <tissue evidence="1">Muscle</tissue>
    </source>
</reference>
<dbReference type="EMBL" id="RHFK02000015">
    <property type="protein sequence ID" value="TWW64425.1"/>
    <property type="molecule type" value="Genomic_DNA"/>
</dbReference>
<keyword evidence="2" id="KW-1185">Reference proteome</keyword>